<proteinExistence type="predicted"/>
<keyword evidence="1" id="KW-0732">Signal</keyword>
<evidence type="ECO:0000313" key="2">
    <source>
        <dbReference type="EMBL" id="MFC7299523.1"/>
    </source>
</evidence>
<dbReference type="RefSeq" id="WP_382235609.1">
    <property type="nucleotide sequence ID" value="NZ_JBHTCC010000003.1"/>
</dbReference>
<feature type="signal peptide" evidence="1">
    <location>
        <begin position="1"/>
        <end position="20"/>
    </location>
</feature>
<organism evidence="2 3">
    <name type="scientific">Herminiimonas aquatilis</name>
    <dbReference type="NCBI Taxonomy" id="345342"/>
    <lineage>
        <taxon>Bacteria</taxon>
        <taxon>Pseudomonadati</taxon>
        <taxon>Pseudomonadota</taxon>
        <taxon>Betaproteobacteria</taxon>
        <taxon>Burkholderiales</taxon>
        <taxon>Oxalobacteraceae</taxon>
        <taxon>Herminiimonas</taxon>
    </lineage>
</organism>
<name>A0ABW2J8S9_9BURK</name>
<comment type="caution">
    <text evidence="2">The sequence shown here is derived from an EMBL/GenBank/DDBJ whole genome shotgun (WGS) entry which is preliminary data.</text>
</comment>
<dbReference type="Proteomes" id="UP001596379">
    <property type="component" value="Unassembled WGS sequence"/>
</dbReference>
<dbReference type="EMBL" id="JBHTCC010000003">
    <property type="protein sequence ID" value="MFC7299523.1"/>
    <property type="molecule type" value="Genomic_DNA"/>
</dbReference>
<sequence>MKRFLATLAFLFGGMTAEIANPLTCSLMASSQSRACRLKLRFKNGKY</sequence>
<keyword evidence="3" id="KW-1185">Reference proteome</keyword>
<reference evidence="3" key="1">
    <citation type="journal article" date="2019" name="Int. J. Syst. Evol. Microbiol.">
        <title>The Global Catalogue of Microorganisms (GCM) 10K type strain sequencing project: providing services to taxonomists for standard genome sequencing and annotation.</title>
        <authorList>
            <consortium name="The Broad Institute Genomics Platform"/>
            <consortium name="The Broad Institute Genome Sequencing Center for Infectious Disease"/>
            <person name="Wu L."/>
            <person name="Ma J."/>
        </authorList>
    </citation>
    <scope>NUCLEOTIDE SEQUENCE [LARGE SCALE GENOMIC DNA]</scope>
    <source>
        <strain evidence="3">CCUG 36956</strain>
    </source>
</reference>
<evidence type="ECO:0000313" key="3">
    <source>
        <dbReference type="Proteomes" id="UP001596379"/>
    </source>
</evidence>
<gene>
    <name evidence="2" type="ORF">ACFQO0_13845</name>
</gene>
<protein>
    <submittedName>
        <fullName evidence="2">Uncharacterized protein</fullName>
    </submittedName>
</protein>
<evidence type="ECO:0000256" key="1">
    <source>
        <dbReference type="SAM" id="SignalP"/>
    </source>
</evidence>
<feature type="chain" id="PRO_5047068880" evidence="1">
    <location>
        <begin position="21"/>
        <end position="47"/>
    </location>
</feature>
<accession>A0ABW2J8S9</accession>